<name>A0A378IFC0_9GAMM</name>
<dbReference type="EMBL" id="LNXX01000006">
    <property type="protein sequence ID" value="KTC92705.1"/>
    <property type="molecule type" value="Genomic_DNA"/>
</dbReference>
<evidence type="ECO:0000313" key="4">
    <source>
        <dbReference type="Proteomes" id="UP000054854"/>
    </source>
</evidence>
<evidence type="ECO:0000313" key="2">
    <source>
        <dbReference type="EMBL" id="KTC92705.1"/>
    </source>
</evidence>
<accession>A0A378IFC0</accession>
<reference evidence="2 4" key="1">
    <citation type="submission" date="2015-11" db="EMBL/GenBank/DDBJ databases">
        <title>Genomic analysis of 38 Legionella species identifies large and diverse effector repertoires.</title>
        <authorList>
            <person name="Burstein D."/>
            <person name="Amaro F."/>
            <person name="Zusman T."/>
            <person name="Lifshitz Z."/>
            <person name="Cohen O."/>
            <person name="Gilbert J.A."/>
            <person name="Pupko T."/>
            <person name="Shuman H.A."/>
            <person name="Segal G."/>
        </authorList>
    </citation>
    <scope>NUCLEOTIDE SEQUENCE [LARGE SCALE GENOMIC DNA]</scope>
    <source>
        <strain evidence="2 4">CDC#72-OH-14</strain>
    </source>
</reference>
<evidence type="ECO:0000313" key="5">
    <source>
        <dbReference type="Proteomes" id="UP000255316"/>
    </source>
</evidence>
<evidence type="ECO:0000313" key="3">
    <source>
        <dbReference type="EMBL" id="STX33928.1"/>
    </source>
</evidence>
<keyword evidence="4" id="KW-1185">Reference proteome</keyword>
<proteinExistence type="predicted"/>
<dbReference type="RefSeq" id="WP_058463849.1">
    <property type="nucleotide sequence ID" value="NZ_LNXX01000006.1"/>
</dbReference>
<dbReference type="EMBL" id="UGNX01000001">
    <property type="protein sequence ID" value="STX33928.1"/>
    <property type="molecule type" value="Genomic_DNA"/>
</dbReference>
<gene>
    <name evidence="2" type="ORF">Lcin_0615</name>
    <name evidence="3" type="ORF">NCTC12438_00517</name>
</gene>
<dbReference type="Proteomes" id="UP000255316">
    <property type="component" value="Unassembled WGS sequence"/>
</dbReference>
<evidence type="ECO:0000259" key="1">
    <source>
        <dbReference type="Pfam" id="PF12760"/>
    </source>
</evidence>
<dbReference type="Pfam" id="PF12760">
    <property type="entry name" value="Zn_ribbon_IS1595"/>
    <property type="match status" value="1"/>
</dbReference>
<protein>
    <submittedName>
        <fullName evidence="3">Transposase and inactivated derivatives</fullName>
    </submittedName>
    <submittedName>
        <fullName evidence="2">Transposase zinc-ribbon domain protein</fullName>
    </submittedName>
</protein>
<dbReference type="Proteomes" id="UP000054854">
    <property type="component" value="Unassembled WGS sequence"/>
</dbReference>
<dbReference type="AlphaFoldDB" id="A0A378IFC0"/>
<dbReference type="InterPro" id="IPR024442">
    <property type="entry name" value="Transposase_Zn_ribbon"/>
</dbReference>
<sequence length="115" mass="13637">MIPLLKAVRDLRWPEKTQCPYCNSDNVIRRGKEDTEQYQQRYECKDCFKRFDNLTNTVFSGHQTWVLFLYFLGLNLSTEQIAKELCLNKDDTHYTASMLRSGVVDKKTESKYLVR</sequence>
<dbReference type="OrthoDB" id="5756752at2"/>
<feature type="domain" description="Transposase zinc-ribbon" evidence="1">
    <location>
        <begin position="6"/>
        <end position="48"/>
    </location>
</feature>
<dbReference type="STRING" id="28085.Lcin_0615"/>
<organism evidence="3 5">
    <name type="scientific">Legionella cincinnatiensis</name>
    <dbReference type="NCBI Taxonomy" id="28085"/>
    <lineage>
        <taxon>Bacteria</taxon>
        <taxon>Pseudomonadati</taxon>
        <taxon>Pseudomonadota</taxon>
        <taxon>Gammaproteobacteria</taxon>
        <taxon>Legionellales</taxon>
        <taxon>Legionellaceae</taxon>
        <taxon>Legionella</taxon>
    </lineage>
</organism>
<reference evidence="3 5" key="2">
    <citation type="submission" date="2018-06" db="EMBL/GenBank/DDBJ databases">
        <authorList>
            <consortium name="Pathogen Informatics"/>
            <person name="Doyle S."/>
        </authorList>
    </citation>
    <scope>NUCLEOTIDE SEQUENCE [LARGE SCALE GENOMIC DNA]</scope>
    <source>
        <strain evidence="3 5">NCTC12438</strain>
    </source>
</reference>